<dbReference type="InterPro" id="IPR004873">
    <property type="entry name" value="BURP_dom"/>
</dbReference>
<feature type="domain" description="BURP" evidence="1">
    <location>
        <begin position="11"/>
        <end position="226"/>
    </location>
</feature>
<evidence type="ECO:0000313" key="3">
    <source>
        <dbReference type="Proteomes" id="UP001163823"/>
    </source>
</evidence>
<dbReference type="Proteomes" id="UP001163823">
    <property type="component" value="Chromosome 5"/>
</dbReference>
<dbReference type="EMBL" id="JARAOO010000005">
    <property type="protein sequence ID" value="KAJ7967346.1"/>
    <property type="molecule type" value="Genomic_DNA"/>
</dbReference>
<dbReference type="Pfam" id="PF03181">
    <property type="entry name" value="BURP"/>
    <property type="match status" value="1"/>
</dbReference>
<dbReference type="SMART" id="SM01045">
    <property type="entry name" value="BURP"/>
    <property type="match status" value="1"/>
</dbReference>
<organism evidence="2 3">
    <name type="scientific">Quillaja saponaria</name>
    <name type="common">Soap bark tree</name>
    <dbReference type="NCBI Taxonomy" id="32244"/>
    <lineage>
        <taxon>Eukaryota</taxon>
        <taxon>Viridiplantae</taxon>
        <taxon>Streptophyta</taxon>
        <taxon>Embryophyta</taxon>
        <taxon>Tracheophyta</taxon>
        <taxon>Spermatophyta</taxon>
        <taxon>Magnoliopsida</taxon>
        <taxon>eudicotyledons</taxon>
        <taxon>Gunneridae</taxon>
        <taxon>Pentapetalae</taxon>
        <taxon>rosids</taxon>
        <taxon>fabids</taxon>
        <taxon>Fabales</taxon>
        <taxon>Quillajaceae</taxon>
        <taxon>Quillaja</taxon>
    </lineage>
</organism>
<evidence type="ECO:0000259" key="1">
    <source>
        <dbReference type="PROSITE" id="PS51277"/>
    </source>
</evidence>
<dbReference type="PROSITE" id="PS51277">
    <property type="entry name" value="BURP"/>
    <property type="match status" value="1"/>
</dbReference>
<accession>A0AAD7PT73</accession>
<dbReference type="AlphaFoldDB" id="A0AAD7PT73"/>
<comment type="caution">
    <text evidence="2">The sequence shown here is derived from an EMBL/GenBank/DDBJ whole genome shotgun (WGS) entry which is preliminary data.</text>
</comment>
<dbReference type="PANTHER" id="PTHR31236">
    <property type="entry name" value="BURP DOMAIN PROTEIN USPL1-LIKE"/>
    <property type="match status" value="1"/>
</dbReference>
<dbReference type="InterPro" id="IPR044816">
    <property type="entry name" value="BURP"/>
</dbReference>
<dbReference type="KEGG" id="qsa:O6P43_011616"/>
<sequence length="232" mass="25682">MDHKEAFKSGFFALDDLHVGKVMSLQFPVQEFPHFIPKSEADSIPFSRSQLPSVLQLFSIAKDSPQGQAMKGTLRTCEGPTINGETRICVTSLESMLEFVNSIIGSKDKTNILTTSYPTMSSSANLQNYTILEVSKDAYAPKWVACHPLPYAYAVYYCHFINTGTKVFKVLLGGENGDNVEALGVCHLDTSDWDPEHVLFQQLGFKAGEAPVCHFFPVKHLMWVPLPTTATS</sequence>
<keyword evidence="3" id="KW-1185">Reference proteome</keyword>
<protein>
    <submittedName>
        <fullName evidence="2">BURP domain protein</fullName>
    </submittedName>
</protein>
<dbReference type="PANTHER" id="PTHR31236:SF59">
    <property type="entry name" value="BURP DOMAIN PROTEIN"/>
    <property type="match status" value="1"/>
</dbReference>
<reference evidence="2" key="1">
    <citation type="journal article" date="2023" name="Science">
        <title>Elucidation of the pathway for biosynthesis of saponin adjuvants from the soapbark tree.</title>
        <authorList>
            <person name="Reed J."/>
            <person name="Orme A."/>
            <person name="El-Demerdash A."/>
            <person name="Owen C."/>
            <person name="Martin L.B.B."/>
            <person name="Misra R.C."/>
            <person name="Kikuchi S."/>
            <person name="Rejzek M."/>
            <person name="Martin A.C."/>
            <person name="Harkess A."/>
            <person name="Leebens-Mack J."/>
            <person name="Louveau T."/>
            <person name="Stephenson M.J."/>
            <person name="Osbourn A."/>
        </authorList>
    </citation>
    <scope>NUCLEOTIDE SEQUENCE</scope>
    <source>
        <strain evidence="2">S10</strain>
    </source>
</reference>
<evidence type="ECO:0000313" key="2">
    <source>
        <dbReference type="EMBL" id="KAJ7967346.1"/>
    </source>
</evidence>
<proteinExistence type="predicted"/>
<gene>
    <name evidence="2" type="ORF">O6P43_011616</name>
</gene>
<name>A0AAD7PT73_QUISA</name>